<name>A0A3M8H1F0_9BACI</name>
<dbReference type="RefSeq" id="WP_122973576.1">
    <property type="nucleotide sequence ID" value="NZ_RHLQ01000069.1"/>
</dbReference>
<evidence type="ECO:0000313" key="2">
    <source>
        <dbReference type="Proteomes" id="UP000279909"/>
    </source>
</evidence>
<dbReference type="Proteomes" id="UP000279909">
    <property type="component" value="Unassembled WGS sequence"/>
</dbReference>
<dbReference type="OrthoDB" id="2652370at2"/>
<accession>A0A3M8H1F0</accession>
<keyword evidence="2" id="KW-1185">Reference proteome</keyword>
<proteinExistence type="predicted"/>
<protein>
    <submittedName>
        <fullName evidence="1">Uncharacterized protein</fullName>
    </submittedName>
</protein>
<dbReference type="EMBL" id="RHLQ01000069">
    <property type="protein sequence ID" value="RNC96253.1"/>
    <property type="molecule type" value="Genomic_DNA"/>
</dbReference>
<comment type="caution">
    <text evidence="1">The sequence shown here is derived from an EMBL/GenBank/DDBJ whole genome shotgun (WGS) entry which is preliminary data.</text>
</comment>
<evidence type="ECO:0000313" key="1">
    <source>
        <dbReference type="EMBL" id="RNC96253.1"/>
    </source>
</evidence>
<sequence length="179" mass="20923">MIDWPWTEVDTLESQEKWNEAFALLLKHWNENPNDLKTVIRLGFLSWYVLVEEGPLDIKGVDFDGVETVLREVTSYGLTHFSMNEDFLWSFGYMMSLFPDYFGDDDCEQKGKGMLKRAYELCPDEPIYRYTYFGAFPNEDDKLREAIQQVHAVLDDRFQGEGVLSAYFQSVWGSPTVNR</sequence>
<organism evidence="1 2">
    <name type="scientific">Lysinibacillus halotolerans</name>
    <dbReference type="NCBI Taxonomy" id="1368476"/>
    <lineage>
        <taxon>Bacteria</taxon>
        <taxon>Bacillati</taxon>
        <taxon>Bacillota</taxon>
        <taxon>Bacilli</taxon>
        <taxon>Bacillales</taxon>
        <taxon>Bacillaceae</taxon>
        <taxon>Lysinibacillus</taxon>
    </lineage>
</organism>
<reference evidence="1 2" key="1">
    <citation type="journal article" date="2014" name="Int. J. Syst. Evol. Microbiol.">
        <title>Lysinibacillus halotolerans sp. nov., isolated from saline-alkaline soil.</title>
        <authorList>
            <person name="Kong D."/>
            <person name="Wang Y."/>
            <person name="Zhao B."/>
            <person name="Li Y."/>
            <person name="Song J."/>
            <person name="Zhai Y."/>
            <person name="Zhang C."/>
            <person name="Wang H."/>
            <person name="Chen X."/>
            <person name="Zhao B."/>
            <person name="Ruan Z."/>
        </authorList>
    </citation>
    <scope>NUCLEOTIDE SEQUENCE [LARGE SCALE GENOMIC DNA]</scope>
    <source>
        <strain evidence="1 2">MCCC 1A12703</strain>
    </source>
</reference>
<dbReference type="AlphaFoldDB" id="A0A3M8H1F0"/>
<gene>
    <name evidence="1" type="ORF">EC501_17190</name>
</gene>